<protein>
    <recommendedName>
        <fullName evidence="8 9">Chromosomal replication initiator protein DnaA</fullName>
    </recommendedName>
</protein>
<dbReference type="SUPFAM" id="SSF48295">
    <property type="entry name" value="TrpR-like"/>
    <property type="match status" value="1"/>
</dbReference>
<feature type="region of interest" description="Domain IV, binds dsDNA" evidence="8">
    <location>
        <begin position="350"/>
        <end position="469"/>
    </location>
</feature>
<dbReference type="SMART" id="SM00382">
    <property type="entry name" value="AAA"/>
    <property type="match status" value="1"/>
</dbReference>
<dbReference type="InterPro" id="IPR055199">
    <property type="entry name" value="Hda_lid"/>
</dbReference>
<comment type="caution">
    <text evidence="15">The sequence shown here is derived from an EMBL/GenBank/DDBJ whole genome shotgun (WGS) entry which is preliminary data.</text>
</comment>
<keyword evidence="7 8" id="KW-0238">DNA-binding</keyword>
<dbReference type="FunFam" id="1.10.8.60:FF:000003">
    <property type="entry name" value="Chromosomal replication initiator protein DnaA"/>
    <property type="match status" value="1"/>
</dbReference>
<keyword evidence="16" id="KW-1185">Reference proteome</keyword>
<comment type="function">
    <text evidence="8 10">Plays an essential role in the initiation and regulation of chromosomal replication. ATP-DnaA binds to the origin of replication (oriC) to initiate formation of the DNA replication initiation complex once per cell cycle. Binds the DnaA box (a 9 base pair repeat at the origin) and separates the double-stranded (ds)DNA. Forms a right-handed helical filament on oriC DNA; dsDNA binds to the exterior of the filament while single-stranded (ss)DNA is stabiized in the filament's interior. The ATP-DnaA-oriC complex binds and stabilizes one strand of the AT-rich DNA unwinding element (DUE), permitting loading of DNA polymerase. After initiation quickly degrades to an ADP-DnaA complex that is not apt for DNA replication. Binds acidic phospholipids.</text>
</comment>
<dbReference type="GO" id="GO:0006270">
    <property type="term" value="P:DNA replication initiation"/>
    <property type="evidence" value="ECO:0007669"/>
    <property type="project" value="UniProtKB-UniRule"/>
</dbReference>
<evidence type="ECO:0000259" key="14">
    <source>
        <dbReference type="SMART" id="SM00760"/>
    </source>
</evidence>
<dbReference type="InterPro" id="IPR024633">
    <property type="entry name" value="DnaA_N_dom"/>
</dbReference>
<accession>A0A853IX58</accession>
<dbReference type="PRINTS" id="PR00051">
    <property type="entry name" value="DNAA"/>
</dbReference>
<dbReference type="InterPro" id="IPR010921">
    <property type="entry name" value="Trp_repressor/repl_initiator"/>
</dbReference>
<dbReference type="GO" id="GO:0005737">
    <property type="term" value="C:cytoplasm"/>
    <property type="evidence" value="ECO:0007669"/>
    <property type="project" value="UniProtKB-SubCell"/>
</dbReference>
<dbReference type="HAMAP" id="MF_00377">
    <property type="entry name" value="DnaA_bact"/>
    <property type="match status" value="1"/>
</dbReference>
<dbReference type="InterPro" id="IPR013159">
    <property type="entry name" value="DnaA_C"/>
</dbReference>
<dbReference type="Gene3D" id="1.10.1750.10">
    <property type="match status" value="1"/>
</dbReference>
<evidence type="ECO:0000256" key="9">
    <source>
        <dbReference type="NCBIfam" id="TIGR00362"/>
    </source>
</evidence>
<dbReference type="Gene3D" id="3.30.300.180">
    <property type="match status" value="1"/>
</dbReference>
<keyword evidence="3 8" id="KW-0235">DNA replication</keyword>
<dbReference type="Pfam" id="PF00308">
    <property type="entry name" value="Bac_DnaA"/>
    <property type="match status" value="1"/>
</dbReference>
<keyword evidence="4 8" id="KW-0547">Nucleotide-binding</keyword>
<feature type="region of interest" description="Domain III, AAA+ region" evidence="8">
    <location>
        <begin position="133"/>
        <end position="349"/>
    </location>
</feature>
<dbReference type="GO" id="GO:0008289">
    <property type="term" value="F:lipid binding"/>
    <property type="evidence" value="ECO:0007669"/>
    <property type="project" value="UniProtKB-KW"/>
</dbReference>
<dbReference type="InterPro" id="IPR020591">
    <property type="entry name" value="Chromosome_initiator_DnaA-like"/>
</dbReference>
<dbReference type="Pfam" id="PF08299">
    <property type="entry name" value="Bac_DnaA_C"/>
    <property type="match status" value="1"/>
</dbReference>
<feature type="domain" description="AAA+ ATPase" evidence="13">
    <location>
        <begin position="166"/>
        <end position="300"/>
    </location>
</feature>
<keyword evidence="2 8" id="KW-0963">Cytoplasm</keyword>
<evidence type="ECO:0000256" key="11">
    <source>
        <dbReference type="RuleBase" id="RU004227"/>
    </source>
</evidence>
<dbReference type="Pfam" id="PF22688">
    <property type="entry name" value="Hda_lid"/>
    <property type="match status" value="1"/>
</dbReference>
<feature type="binding site" evidence="8">
    <location>
        <position position="177"/>
    </location>
    <ligand>
        <name>ATP</name>
        <dbReference type="ChEBI" id="CHEBI:30616"/>
    </ligand>
</feature>
<evidence type="ECO:0000256" key="2">
    <source>
        <dbReference type="ARBA" id="ARBA00022490"/>
    </source>
</evidence>
<evidence type="ECO:0000313" key="16">
    <source>
        <dbReference type="Proteomes" id="UP000589716"/>
    </source>
</evidence>
<evidence type="ECO:0000256" key="4">
    <source>
        <dbReference type="ARBA" id="ARBA00022741"/>
    </source>
</evidence>
<dbReference type="InterPro" id="IPR001957">
    <property type="entry name" value="Chromosome_initiator_DnaA"/>
</dbReference>
<evidence type="ECO:0000256" key="8">
    <source>
        <dbReference type="HAMAP-Rule" id="MF_00377"/>
    </source>
</evidence>
<dbReference type="InterPro" id="IPR018312">
    <property type="entry name" value="Chromosome_initiator_DnaA_CS"/>
</dbReference>
<dbReference type="Pfam" id="PF11638">
    <property type="entry name" value="DnaA_N"/>
    <property type="match status" value="1"/>
</dbReference>
<dbReference type="InterPro" id="IPR013317">
    <property type="entry name" value="DnaA_dom"/>
</dbReference>
<gene>
    <name evidence="8 15" type="primary">dnaA</name>
    <name evidence="15" type="ORF">H0I39_10220</name>
</gene>
<dbReference type="GO" id="GO:0005524">
    <property type="term" value="F:ATP binding"/>
    <property type="evidence" value="ECO:0007669"/>
    <property type="project" value="UniProtKB-UniRule"/>
</dbReference>
<dbReference type="Gene3D" id="1.10.8.60">
    <property type="match status" value="1"/>
</dbReference>
<dbReference type="RefSeq" id="WP_180550407.1">
    <property type="nucleotide sequence ID" value="NZ_JACCKX010000001.1"/>
</dbReference>
<dbReference type="Proteomes" id="UP000589716">
    <property type="component" value="Unassembled WGS sequence"/>
</dbReference>
<evidence type="ECO:0000256" key="12">
    <source>
        <dbReference type="SAM" id="MobiDB-lite"/>
    </source>
</evidence>
<dbReference type="PROSITE" id="PS01008">
    <property type="entry name" value="DNAA"/>
    <property type="match status" value="1"/>
</dbReference>
<evidence type="ECO:0000256" key="10">
    <source>
        <dbReference type="RuleBase" id="RU000577"/>
    </source>
</evidence>
<comment type="subunit">
    <text evidence="8">Oligomerizes as a right-handed, spiral filament on DNA at oriC.</text>
</comment>
<dbReference type="AlphaFoldDB" id="A0A853IX58"/>
<evidence type="ECO:0000256" key="1">
    <source>
        <dbReference type="ARBA" id="ARBA00006583"/>
    </source>
</evidence>
<evidence type="ECO:0000256" key="7">
    <source>
        <dbReference type="ARBA" id="ARBA00023125"/>
    </source>
</evidence>
<dbReference type="PANTHER" id="PTHR30050:SF2">
    <property type="entry name" value="CHROMOSOMAL REPLICATION INITIATOR PROTEIN DNAA"/>
    <property type="match status" value="1"/>
</dbReference>
<evidence type="ECO:0000256" key="3">
    <source>
        <dbReference type="ARBA" id="ARBA00022705"/>
    </source>
</evidence>
<feature type="region of interest" description="Disordered" evidence="12">
    <location>
        <begin position="100"/>
        <end position="129"/>
    </location>
</feature>
<dbReference type="CDD" id="cd06571">
    <property type="entry name" value="Bac_DnaA_C"/>
    <property type="match status" value="1"/>
</dbReference>
<evidence type="ECO:0000256" key="6">
    <source>
        <dbReference type="ARBA" id="ARBA00023121"/>
    </source>
</evidence>
<dbReference type="SMART" id="SM00760">
    <property type="entry name" value="Bac_DnaA_C"/>
    <property type="match status" value="1"/>
</dbReference>
<feature type="binding site" evidence="8">
    <location>
        <position position="179"/>
    </location>
    <ligand>
        <name>ATP</name>
        <dbReference type="ChEBI" id="CHEBI:30616"/>
    </ligand>
</feature>
<keyword evidence="6 8" id="KW-0446">Lipid-binding</keyword>
<dbReference type="GO" id="GO:0003688">
    <property type="term" value="F:DNA replication origin binding"/>
    <property type="evidence" value="ECO:0007669"/>
    <property type="project" value="UniProtKB-UniRule"/>
</dbReference>
<feature type="binding site" evidence="8">
    <location>
        <position position="180"/>
    </location>
    <ligand>
        <name>ATP</name>
        <dbReference type="ChEBI" id="CHEBI:30616"/>
    </ligand>
</feature>
<feature type="region of interest" description="Domain I, interacts with DnaA modulators" evidence="8">
    <location>
        <begin position="1"/>
        <end position="101"/>
    </location>
</feature>
<dbReference type="GO" id="GO:0005886">
    <property type="term" value="C:plasma membrane"/>
    <property type="evidence" value="ECO:0007669"/>
    <property type="project" value="TreeGrafter"/>
</dbReference>
<comment type="caution">
    <text evidence="8">Lacks conserved residue(s) required for the propagation of feature annotation.</text>
</comment>
<organism evidence="15 16">
    <name type="scientific">Ottowia beijingensis</name>
    <dbReference type="NCBI Taxonomy" id="1207057"/>
    <lineage>
        <taxon>Bacteria</taxon>
        <taxon>Pseudomonadati</taxon>
        <taxon>Pseudomonadota</taxon>
        <taxon>Betaproteobacteria</taxon>
        <taxon>Burkholderiales</taxon>
        <taxon>Comamonadaceae</taxon>
        <taxon>Ottowia</taxon>
    </lineage>
</organism>
<dbReference type="GO" id="GO:0006275">
    <property type="term" value="P:regulation of DNA replication"/>
    <property type="evidence" value="ECO:0007669"/>
    <property type="project" value="UniProtKB-UniRule"/>
</dbReference>
<dbReference type="Gene3D" id="3.40.50.300">
    <property type="entry name" value="P-loop containing nucleotide triphosphate hydrolases"/>
    <property type="match status" value="1"/>
</dbReference>
<dbReference type="FunFam" id="3.40.50.300:FF:000668">
    <property type="entry name" value="Chromosomal replication initiator protein DnaA"/>
    <property type="match status" value="1"/>
</dbReference>
<dbReference type="InterPro" id="IPR003593">
    <property type="entry name" value="AAA+_ATPase"/>
</dbReference>
<comment type="domain">
    <text evidence="8">Domain I is involved in oligomerization and binding regulators, domain II is flexibile and of varying length in different bacteria, domain III forms the AAA+ region, while domain IV binds dsDNA.</text>
</comment>
<dbReference type="PANTHER" id="PTHR30050">
    <property type="entry name" value="CHROMOSOMAL REPLICATION INITIATOR PROTEIN DNAA"/>
    <property type="match status" value="1"/>
</dbReference>
<comment type="subcellular location">
    <subcellularLocation>
        <location evidence="8">Cytoplasm</location>
    </subcellularLocation>
</comment>
<feature type="domain" description="Chromosomal replication initiator DnaA C-terminal" evidence="14">
    <location>
        <begin position="377"/>
        <end position="446"/>
    </location>
</feature>
<dbReference type="InterPro" id="IPR027417">
    <property type="entry name" value="P-loop_NTPase"/>
</dbReference>
<evidence type="ECO:0000313" key="15">
    <source>
        <dbReference type="EMBL" id="NZA02030.1"/>
    </source>
</evidence>
<dbReference type="NCBIfam" id="TIGR00362">
    <property type="entry name" value="DnaA"/>
    <property type="match status" value="1"/>
</dbReference>
<dbReference type="SUPFAM" id="SSF52540">
    <property type="entry name" value="P-loop containing nucleoside triphosphate hydrolases"/>
    <property type="match status" value="1"/>
</dbReference>
<dbReference type="CDD" id="cd00009">
    <property type="entry name" value="AAA"/>
    <property type="match status" value="1"/>
</dbReference>
<comment type="similarity">
    <text evidence="1 8 11">Belongs to the DnaA family.</text>
</comment>
<name>A0A853IX58_9BURK</name>
<reference evidence="15 16" key="1">
    <citation type="submission" date="2020-07" db="EMBL/GenBank/DDBJ databases">
        <authorList>
            <person name="Maaloum M."/>
        </authorList>
    </citation>
    <scope>NUCLEOTIDE SEQUENCE [LARGE SCALE GENOMIC DNA]</scope>
    <source>
        <strain evidence="15 16">GCS-AN-3</strain>
    </source>
</reference>
<dbReference type="InterPro" id="IPR038454">
    <property type="entry name" value="DnaA_N_sf"/>
</dbReference>
<sequence>MHTPVSAGAALWPACLEVLAQELPEQQFNTWIKPLNAQLATDQSKLTLFVANRFKLDWVRAQYATRIAGILESLHGQPVSVELALAPRAALVKYTPQEIASSAGSPPPAVHEATPAPIPSEEESAGGSGFRHRLNSALTFDTLVEGSANRMARAAALHVAGAPGQLYNPLFIYGGVGLGKTHLMHAVGNRLLQARPDAKVLYIHAEQFVSDVVKAYQRKTFDQFKDRYHSLDLLLIDDVQFFANKDRTQEEFFNAFEALLAKKSHIVMTSDTYPKGLADIHERLVSRFDAGLTVALEPPELEMRVAILISKAAAEGTEMPEEVAFFVAKNVRSNVRELEGALRKILAYSRFNQKEISIPLAREALRDLLSIQNRQISVENIQKTVADYYKIKVSDMYSKKRPASIARPRQIAMYLAKELTQKSLPEIGELFGGRDHTTVLHAVRKIAGERQQLTELNQQLHVLEQTLKG</sequence>
<evidence type="ECO:0000259" key="13">
    <source>
        <dbReference type="SMART" id="SM00382"/>
    </source>
</evidence>
<dbReference type="EMBL" id="JACCKX010000001">
    <property type="protein sequence ID" value="NZA02030.1"/>
    <property type="molecule type" value="Genomic_DNA"/>
</dbReference>
<feature type="binding site" evidence="8">
    <location>
        <position position="181"/>
    </location>
    <ligand>
        <name>ATP</name>
        <dbReference type="ChEBI" id="CHEBI:30616"/>
    </ligand>
</feature>
<proteinExistence type="inferred from homology"/>
<keyword evidence="5 8" id="KW-0067">ATP-binding</keyword>
<evidence type="ECO:0000256" key="5">
    <source>
        <dbReference type="ARBA" id="ARBA00022840"/>
    </source>
</evidence>